<gene>
    <name evidence="2" type="ORF">ABS361_22655</name>
</gene>
<feature type="transmembrane region" description="Helical" evidence="1">
    <location>
        <begin position="41"/>
        <end position="62"/>
    </location>
</feature>
<dbReference type="RefSeq" id="WP_407052098.1">
    <property type="nucleotide sequence ID" value="NZ_CP158569.1"/>
</dbReference>
<dbReference type="KEGG" id="mflg:ABS361_22655"/>
<evidence type="ECO:0000256" key="1">
    <source>
        <dbReference type="SAM" id="Phobius"/>
    </source>
</evidence>
<geneLocation type="plasmid" evidence="2">
    <name>p_s20</name>
</geneLocation>
<reference evidence="2" key="1">
    <citation type="submission" date="2024-06" db="EMBL/GenBank/DDBJ databases">
        <title>Methylostella associata gen. nov., sp. nov., a novel Ancalomicrobiaceae-affiliated facultatively methylotrophic bacteria that feed on methanotrophs of the genus Methylococcus.</title>
        <authorList>
            <person name="Saltykova V."/>
            <person name="Danilova O.V."/>
            <person name="Oshkin I.Y."/>
            <person name="Belova S.E."/>
            <person name="Pimenov N.V."/>
            <person name="Dedysh S.N."/>
        </authorList>
    </citation>
    <scope>NUCLEOTIDE SEQUENCE</scope>
    <source>
        <strain evidence="2">S20</strain>
        <plasmid evidence="2">p_s20</plasmid>
    </source>
</reference>
<accession>A0AAU7XHE3</accession>
<name>A0AAU7XHE3_9HYPH</name>
<feature type="transmembrane region" description="Helical" evidence="1">
    <location>
        <begin position="12"/>
        <end position="35"/>
    </location>
</feature>
<protein>
    <submittedName>
        <fullName evidence="2">Uncharacterized protein</fullName>
    </submittedName>
</protein>
<evidence type="ECO:0000313" key="2">
    <source>
        <dbReference type="EMBL" id="XBY47013.1"/>
    </source>
</evidence>
<sequence length="68" mass="7235">MNAMKHVFDEILGMFVDDGSLAIAILILVGFSALLAETIGFPLMAGVVLFAGCLVILIENVVRATRRG</sequence>
<proteinExistence type="predicted"/>
<keyword evidence="1" id="KW-0472">Membrane</keyword>
<keyword evidence="2" id="KW-0614">Plasmid</keyword>
<dbReference type="EMBL" id="CP158569">
    <property type="protein sequence ID" value="XBY47013.1"/>
    <property type="molecule type" value="Genomic_DNA"/>
</dbReference>
<dbReference type="AlphaFoldDB" id="A0AAU7XHE3"/>
<keyword evidence="1" id="KW-0812">Transmembrane</keyword>
<organism evidence="2">
    <name type="scientific">Methyloraptor flagellatus</name>
    <dbReference type="NCBI Taxonomy" id="3162530"/>
    <lineage>
        <taxon>Bacteria</taxon>
        <taxon>Pseudomonadati</taxon>
        <taxon>Pseudomonadota</taxon>
        <taxon>Alphaproteobacteria</taxon>
        <taxon>Hyphomicrobiales</taxon>
        <taxon>Ancalomicrobiaceae</taxon>
        <taxon>Methyloraptor</taxon>
    </lineage>
</organism>
<keyword evidence="1" id="KW-1133">Transmembrane helix</keyword>